<keyword evidence="3" id="KW-1185">Reference proteome</keyword>
<dbReference type="SUPFAM" id="SSF53448">
    <property type="entry name" value="Nucleotide-diphospho-sugar transferases"/>
    <property type="match status" value="1"/>
</dbReference>
<protein>
    <recommendedName>
        <fullName evidence="1">Glycosyltransferase 2-like domain-containing protein</fullName>
    </recommendedName>
</protein>
<dbReference type="PATRIC" id="fig|1224163.3.peg.686"/>
<gene>
    <name evidence="2" type="ORF">B841_03415</name>
</gene>
<dbReference type="CDD" id="cd04186">
    <property type="entry name" value="GT_2_like_c"/>
    <property type="match status" value="1"/>
</dbReference>
<dbReference type="PANTHER" id="PTHR43179">
    <property type="entry name" value="RHAMNOSYLTRANSFERASE WBBL"/>
    <property type="match status" value="1"/>
</dbReference>
<evidence type="ECO:0000313" key="2">
    <source>
        <dbReference type="EMBL" id="AGS34166.1"/>
    </source>
</evidence>
<dbReference type="eggNOG" id="COG1216">
    <property type="taxonomic scope" value="Bacteria"/>
</dbReference>
<name>S5TGY0_9CORY</name>
<evidence type="ECO:0000259" key="1">
    <source>
        <dbReference type="Pfam" id="PF00535"/>
    </source>
</evidence>
<sequence>MVTVTYSPGDFLTRFLDSLAAATTRGTLTVLADNGSTDGAPEAAAQRRSGVEFLATGGNLGYGSGMNAGARHLRARREAGEIDPEFFLVSNPDVEFGPGAIDELLACARRLPSAAAVGPRIREPDGSIYPSARAVPTVGNGVGHALFSRVWPGNPWSRAYRQAEDMDAERTAGWLSGSCLLVRWEAFDAVGGFDERYFMYLEDVDLGDRFTRAGYDNVYCPAAEITHAQGHATENHSQAMLPAHHASAYSFQADRLSAWWQAPVRWALRAGLKARAAAAIALTRRSV</sequence>
<dbReference type="STRING" id="1224163.B841_03415"/>
<dbReference type="AlphaFoldDB" id="S5TGY0"/>
<dbReference type="Proteomes" id="UP000015388">
    <property type="component" value="Chromosome"/>
</dbReference>
<dbReference type="Pfam" id="PF00535">
    <property type="entry name" value="Glycos_transf_2"/>
    <property type="match status" value="1"/>
</dbReference>
<proteinExistence type="predicted"/>
<dbReference type="KEGG" id="cmd:B841_03415"/>
<dbReference type="PANTHER" id="PTHR43179:SF7">
    <property type="entry name" value="RHAMNOSYLTRANSFERASE WBBL"/>
    <property type="match status" value="1"/>
</dbReference>
<accession>S5TGY0</accession>
<feature type="domain" description="Glycosyltransferase 2-like" evidence="1">
    <location>
        <begin position="2"/>
        <end position="126"/>
    </location>
</feature>
<dbReference type="EMBL" id="CP003924">
    <property type="protein sequence ID" value="AGS34166.1"/>
    <property type="molecule type" value="Genomic_DNA"/>
</dbReference>
<dbReference type="InterPro" id="IPR029044">
    <property type="entry name" value="Nucleotide-diphossugar_trans"/>
</dbReference>
<reference evidence="2 3" key="1">
    <citation type="submission" date="2012-11" db="EMBL/GenBank/DDBJ databases">
        <title>The complete genome sequence of Corynebacterium maris Coryn-1 (=DSM 45190).</title>
        <authorList>
            <person name="Schaffert L."/>
            <person name="Albersmeier A."/>
            <person name="Kalinowski J."/>
            <person name="Ruckert C."/>
        </authorList>
    </citation>
    <scope>NUCLEOTIDE SEQUENCE [LARGE SCALE GENOMIC DNA]</scope>
    <source>
        <strain evidence="3">Coryn-1</strain>
    </source>
</reference>
<dbReference type="Gene3D" id="3.90.550.10">
    <property type="entry name" value="Spore Coat Polysaccharide Biosynthesis Protein SpsA, Chain A"/>
    <property type="match status" value="1"/>
</dbReference>
<organism evidence="2 3">
    <name type="scientific">Corynebacterium maris DSM 45190</name>
    <dbReference type="NCBI Taxonomy" id="1224163"/>
    <lineage>
        <taxon>Bacteria</taxon>
        <taxon>Bacillati</taxon>
        <taxon>Actinomycetota</taxon>
        <taxon>Actinomycetes</taxon>
        <taxon>Mycobacteriales</taxon>
        <taxon>Corynebacteriaceae</taxon>
        <taxon>Corynebacterium</taxon>
    </lineage>
</organism>
<evidence type="ECO:0000313" key="3">
    <source>
        <dbReference type="Proteomes" id="UP000015388"/>
    </source>
</evidence>
<dbReference type="InterPro" id="IPR001173">
    <property type="entry name" value="Glyco_trans_2-like"/>
</dbReference>
<dbReference type="HOGENOM" id="CLU_023845_0_0_11"/>